<dbReference type="KEGG" id="mart:BTR34_09920"/>
<dbReference type="Pfam" id="PF13783">
    <property type="entry name" value="DUF4177"/>
    <property type="match status" value="1"/>
</dbReference>
<keyword evidence="2" id="KW-1185">Reference proteome</keyword>
<comment type="caution">
    <text evidence="1">The sequence shown here is derived from an EMBL/GenBank/DDBJ whole genome shotgun (WGS) entry which is preliminary data.</text>
</comment>
<dbReference type="STRING" id="1836467.BTR34_09920"/>
<dbReference type="Proteomes" id="UP000092164">
    <property type="component" value="Unassembled WGS sequence"/>
</dbReference>
<dbReference type="RefSeq" id="WP_068480907.1">
    <property type="nucleotide sequence ID" value="NZ_CP018760.1"/>
</dbReference>
<dbReference type="InterPro" id="IPR025234">
    <property type="entry name" value="YjzH-like"/>
</dbReference>
<evidence type="ECO:0000313" key="1">
    <source>
        <dbReference type="EMBL" id="OBR42101.1"/>
    </source>
</evidence>
<evidence type="ECO:0000313" key="2">
    <source>
        <dbReference type="Proteomes" id="UP000092164"/>
    </source>
</evidence>
<dbReference type="AlphaFoldDB" id="A0A1B7ZEY7"/>
<name>A0A1B7ZEY7_9FLAO</name>
<accession>A0A1B7ZEY7</accession>
<sequence>MYEYHYVKIGLGGFFTSKPNSNNHEIIASKAKEGGRFVQIFAPASTGYGDASYFELIFEKKME</sequence>
<dbReference type="EMBL" id="LZFP01000001">
    <property type="protein sequence ID" value="OBR42101.1"/>
    <property type="molecule type" value="Genomic_DNA"/>
</dbReference>
<reference evidence="2" key="1">
    <citation type="submission" date="2016-06" db="EMBL/GenBank/DDBJ databases">
        <authorList>
            <person name="Zhan P."/>
        </authorList>
    </citation>
    <scope>NUCLEOTIDE SEQUENCE [LARGE SCALE GENOMIC DNA]</scope>
    <source>
        <strain evidence="2">T28</strain>
    </source>
</reference>
<proteinExistence type="predicted"/>
<protein>
    <submittedName>
        <fullName evidence="1">Uncharacterized protein</fullName>
    </submittedName>
</protein>
<gene>
    <name evidence="1" type="ORF">A9200_01550</name>
</gene>
<organism evidence="1 2">
    <name type="scientific">Maribacter hydrothermalis</name>
    <dbReference type="NCBI Taxonomy" id="1836467"/>
    <lineage>
        <taxon>Bacteria</taxon>
        <taxon>Pseudomonadati</taxon>
        <taxon>Bacteroidota</taxon>
        <taxon>Flavobacteriia</taxon>
        <taxon>Flavobacteriales</taxon>
        <taxon>Flavobacteriaceae</taxon>
        <taxon>Maribacter</taxon>
    </lineage>
</organism>
<dbReference type="OrthoDB" id="1739894at2"/>